<organism evidence="1 2">
    <name type="scientific">Camellia lanceoleosa</name>
    <dbReference type="NCBI Taxonomy" id="1840588"/>
    <lineage>
        <taxon>Eukaryota</taxon>
        <taxon>Viridiplantae</taxon>
        <taxon>Streptophyta</taxon>
        <taxon>Embryophyta</taxon>
        <taxon>Tracheophyta</taxon>
        <taxon>Spermatophyta</taxon>
        <taxon>Magnoliopsida</taxon>
        <taxon>eudicotyledons</taxon>
        <taxon>Gunneridae</taxon>
        <taxon>Pentapetalae</taxon>
        <taxon>asterids</taxon>
        <taxon>Ericales</taxon>
        <taxon>Theaceae</taxon>
        <taxon>Camellia</taxon>
    </lineage>
</organism>
<dbReference type="EMBL" id="CM045766">
    <property type="protein sequence ID" value="KAI8003585.1"/>
    <property type="molecule type" value="Genomic_DNA"/>
</dbReference>
<protein>
    <submittedName>
        <fullName evidence="1">Uncharacterized protein</fullName>
    </submittedName>
</protein>
<keyword evidence="2" id="KW-1185">Reference proteome</keyword>
<sequence length="272" mass="29523">MIRVLITKNLTVPICTSKFSIGSSRFNDLVLKDQTVSENLCVIKQAKHEDTFVAMLESRGMKGSVQVNGKIIKRGNFCVLNSGDEVVFGCLANHAYIFQLLVTDIVIKTPPSAGGAEVQNTVSRLLHIERRVGDPSIMTGASILASLSSSCQDLSRLKPHCSGGGKTHQGTKMPPHHIVHNSMEIDLDGLDANLETNIGSDKADDIGETSKILSLDANPDSSIAAGNVFEERREWSRDSLPASASGISQHNKRVSFWFGLDCYITQQTSLLL</sequence>
<comment type="caution">
    <text evidence="1">The sequence shown here is derived from an EMBL/GenBank/DDBJ whole genome shotgun (WGS) entry which is preliminary data.</text>
</comment>
<proteinExistence type="predicted"/>
<evidence type="ECO:0000313" key="1">
    <source>
        <dbReference type="EMBL" id="KAI8003585.1"/>
    </source>
</evidence>
<gene>
    <name evidence="1" type="ORF">LOK49_LG08G01786</name>
</gene>
<dbReference type="Proteomes" id="UP001060215">
    <property type="component" value="Chromosome 9"/>
</dbReference>
<name>A0ACC0GTG9_9ERIC</name>
<evidence type="ECO:0000313" key="2">
    <source>
        <dbReference type="Proteomes" id="UP001060215"/>
    </source>
</evidence>
<reference evidence="1 2" key="1">
    <citation type="journal article" date="2022" name="Plant J.">
        <title>Chromosome-level genome of Camellia lanceoleosa provides a valuable resource for understanding genome evolution and self-incompatibility.</title>
        <authorList>
            <person name="Gong W."/>
            <person name="Xiao S."/>
            <person name="Wang L."/>
            <person name="Liao Z."/>
            <person name="Chang Y."/>
            <person name="Mo W."/>
            <person name="Hu G."/>
            <person name="Li W."/>
            <person name="Zhao G."/>
            <person name="Zhu H."/>
            <person name="Hu X."/>
            <person name="Ji K."/>
            <person name="Xiang X."/>
            <person name="Song Q."/>
            <person name="Yuan D."/>
            <person name="Jin S."/>
            <person name="Zhang L."/>
        </authorList>
    </citation>
    <scope>NUCLEOTIDE SEQUENCE [LARGE SCALE GENOMIC DNA]</scope>
    <source>
        <strain evidence="1">SQ_2022a</strain>
    </source>
</reference>
<accession>A0ACC0GTG9</accession>